<accession>A0A7W7K4B4</accession>
<organism evidence="6 7">
    <name type="scientific">Sphingomonas kyeonggiensis</name>
    <dbReference type="NCBI Taxonomy" id="1268553"/>
    <lineage>
        <taxon>Bacteria</taxon>
        <taxon>Pseudomonadati</taxon>
        <taxon>Pseudomonadota</taxon>
        <taxon>Alphaproteobacteria</taxon>
        <taxon>Sphingomonadales</taxon>
        <taxon>Sphingomonadaceae</taxon>
        <taxon>Sphingomonas</taxon>
    </lineage>
</organism>
<dbReference type="InterPro" id="IPR050482">
    <property type="entry name" value="Sensor_HK_TwoCompSys"/>
</dbReference>
<keyword evidence="7" id="KW-1185">Reference proteome</keyword>
<feature type="transmembrane region" description="Helical" evidence="4">
    <location>
        <begin position="289"/>
        <end position="309"/>
    </location>
</feature>
<dbReference type="SMART" id="SM00387">
    <property type="entry name" value="HATPase_c"/>
    <property type="match status" value="1"/>
</dbReference>
<evidence type="ECO:0000313" key="7">
    <source>
        <dbReference type="Proteomes" id="UP000575241"/>
    </source>
</evidence>
<feature type="domain" description="Histidine kinase/HSP90-like ATPase" evidence="5">
    <location>
        <begin position="541"/>
        <end position="632"/>
    </location>
</feature>
<dbReference type="CDD" id="cd16917">
    <property type="entry name" value="HATPase_UhpB-NarQ-NarX-like"/>
    <property type="match status" value="1"/>
</dbReference>
<keyword evidence="4" id="KW-1133">Transmembrane helix</keyword>
<evidence type="ECO:0000256" key="3">
    <source>
        <dbReference type="ARBA" id="ARBA00023012"/>
    </source>
</evidence>
<keyword evidence="1" id="KW-0808">Transferase</keyword>
<evidence type="ECO:0000256" key="1">
    <source>
        <dbReference type="ARBA" id="ARBA00022679"/>
    </source>
</evidence>
<comment type="caution">
    <text evidence="6">The sequence shown here is derived from an EMBL/GenBank/DDBJ whole genome shotgun (WGS) entry which is preliminary data.</text>
</comment>
<dbReference type="RefSeq" id="WP_184169429.1">
    <property type="nucleotide sequence ID" value="NZ_JACHLN010000004.1"/>
</dbReference>
<feature type="transmembrane region" description="Helical" evidence="4">
    <location>
        <begin position="347"/>
        <end position="364"/>
    </location>
</feature>
<feature type="transmembrane region" description="Helical" evidence="4">
    <location>
        <begin position="321"/>
        <end position="340"/>
    </location>
</feature>
<sequence length="641" mass="71218">MVSSRTLRAILVYAGIALLVLLACYYGSRPRGIHLTSADLLVQDTLGYPPPSRTQDWRALPGQWQQVTLPHAPRPRMVPGAGDAGLLPTQTSWYHFTLGPEQAAPTGAYIYVPRWKTDGELAIYIDGRLFYQTHANLQWNGSNRPLWIPLEEAAESTPPRDILIRMRHVRGIGGALSTLWIGDYRQLGAAYYMRAFFQAELPYISSALFLATGVFAFLIWLRSRRETLYLLYAVMTVATFLRVMHAYMGADRLPVSDAWFGWITVNSVGWTVLITHLFLTALHHHHVRVLTWIITLMCVGFGAITLPLFEGTTDATIISPLMYITMVAVGSVTFALHILWSRRAGTLEGAGLAICGLLSFILGARDMLLQNNIINIESLFVSFYAQISLIIVFCQIMLSRYLKAMKAVGEANVVLVRSLAEREAELTASHQKLREVERREVLFQERQRLMQDMHDGLGSSLVSTLRMVEHGHIDEADIAQLLKGCIDDLKLTIDSMEPVETDLLLLLGTLRFRLQPRLESTGIRLRWDVRDVPPLGWLDQRHSLHILRILQEAFTNVIKHAGASEIVVTTGVRDGQVCVGIADNGQGFDVAATGAGRGLGNQARRAEVIGGRVELLSGPQGTRFTLLLPVEGAARPQSAAD</sequence>
<dbReference type="GO" id="GO:0016301">
    <property type="term" value="F:kinase activity"/>
    <property type="evidence" value="ECO:0007669"/>
    <property type="project" value="UniProtKB-KW"/>
</dbReference>
<feature type="transmembrane region" description="Helical" evidence="4">
    <location>
        <begin position="7"/>
        <end position="28"/>
    </location>
</feature>
<dbReference type="Proteomes" id="UP000575241">
    <property type="component" value="Unassembled WGS sequence"/>
</dbReference>
<protein>
    <submittedName>
        <fullName evidence="6">Signal transduction histidine kinase</fullName>
    </submittedName>
</protein>
<feature type="transmembrane region" description="Helical" evidence="4">
    <location>
        <begin position="376"/>
        <end position="398"/>
    </location>
</feature>
<reference evidence="6 7" key="1">
    <citation type="submission" date="2020-08" db="EMBL/GenBank/DDBJ databases">
        <title>Functional genomics of gut bacteria from endangered species of beetles.</title>
        <authorList>
            <person name="Carlos-Shanley C."/>
        </authorList>
    </citation>
    <scope>NUCLEOTIDE SEQUENCE [LARGE SCALE GENOMIC DNA]</scope>
    <source>
        <strain evidence="6 7">S00224</strain>
    </source>
</reference>
<evidence type="ECO:0000256" key="2">
    <source>
        <dbReference type="ARBA" id="ARBA00022777"/>
    </source>
</evidence>
<name>A0A7W7K4B4_9SPHN</name>
<feature type="transmembrane region" description="Helical" evidence="4">
    <location>
        <begin position="228"/>
        <end position="247"/>
    </location>
</feature>
<gene>
    <name evidence="6" type="ORF">HNP52_003886</name>
</gene>
<keyword evidence="4" id="KW-0472">Membrane</keyword>
<evidence type="ECO:0000259" key="5">
    <source>
        <dbReference type="SMART" id="SM00387"/>
    </source>
</evidence>
<keyword evidence="4" id="KW-0812">Transmembrane</keyword>
<keyword evidence="2 6" id="KW-0418">Kinase</keyword>
<feature type="transmembrane region" description="Helical" evidence="4">
    <location>
        <begin position="201"/>
        <end position="221"/>
    </location>
</feature>
<dbReference type="AlphaFoldDB" id="A0A7W7K4B4"/>
<dbReference type="SUPFAM" id="SSF55874">
    <property type="entry name" value="ATPase domain of HSP90 chaperone/DNA topoisomerase II/histidine kinase"/>
    <property type="match status" value="1"/>
</dbReference>
<dbReference type="Pfam" id="PF02518">
    <property type="entry name" value="HATPase_c"/>
    <property type="match status" value="1"/>
</dbReference>
<dbReference type="GO" id="GO:0000160">
    <property type="term" value="P:phosphorelay signal transduction system"/>
    <property type="evidence" value="ECO:0007669"/>
    <property type="project" value="UniProtKB-KW"/>
</dbReference>
<dbReference type="PANTHER" id="PTHR24421">
    <property type="entry name" value="NITRATE/NITRITE SENSOR PROTEIN NARX-RELATED"/>
    <property type="match status" value="1"/>
</dbReference>
<dbReference type="InterPro" id="IPR003594">
    <property type="entry name" value="HATPase_dom"/>
</dbReference>
<evidence type="ECO:0000313" key="6">
    <source>
        <dbReference type="EMBL" id="MBB4840789.1"/>
    </source>
</evidence>
<feature type="transmembrane region" description="Helical" evidence="4">
    <location>
        <begin position="259"/>
        <end position="282"/>
    </location>
</feature>
<keyword evidence="3" id="KW-0902">Two-component regulatory system</keyword>
<dbReference type="InterPro" id="IPR036890">
    <property type="entry name" value="HATPase_C_sf"/>
</dbReference>
<dbReference type="EMBL" id="JACHLN010000004">
    <property type="protein sequence ID" value="MBB4840789.1"/>
    <property type="molecule type" value="Genomic_DNA"/>
</dbReference>
<dbReference type="Gene3D" id="3.30.565.10">
    <property type="entry name" value="Histidine kinase-like ATPase, C-terminal domain"/>
    <property type="match status" value="1"/>
</dbReference>
<proteinExistence type="predicted"/>
<evidence type="ECO:0000256" key="4">
    <source>
        <dbReference type="SAM" id="Phobius"/>
    </source>
</evidence>
<dbReference type="PROSITE" id="PS51257">
    <property type="entry name" value="PROKAR_LIPOPROTEIN"/>
    <property type="match status" value="1"/>
</dbReference>